<dbReference type="EMBL" id="CAGS01000722">
    <property type="protein sequence ID" value="CCF86196.1"/>
    <property type="molecule type" value="Genomic_DNA"/>
</dbReference>
<reference evidence="2 3" key="1">
    <citation type="journal article" date="2012" name="ISME J.">
        <title>Nitrification expanded: discovery, physiology and genomics of a nitrite-oxidizing bacterium from the phylum Chloroflexi.</title>
        <authorList>
            <person name="Sorokin D.Y."/>
            <person name="Lucker S."/>
            <person name="Vejmelkova D."/>
            <person name="Kostrikina N.A."/>
            <person name="Kleerebezem R."/>
            <person name="Rijpstra W.I."/>
            <person name="Damste J.S."/>
            <person name="Le Paslier D."/>
            <person name="Muyzer G."/>
            <person name="Wagner M."/>
            <person name="van Loosdrecht M.C."/>
            <person name="Daims H."/>
        </authorList>
    </citation>
    <scope>NUCLEOTIDE SEQUENCE [LARGE SCALE GENOMIC DNA]</scope>
    <source>
        <strain evidence="3">none</strain>
    </source>
</reference>
<keyword evidence="3" id="KW-1185">Reference proteome</keyword>
<comment type="caution">
    <text evidence="2">The sequence shown here is derived from an EMBL/GenBank/DDBJ whole genome shotgun (WGS) entry which is preliminary data.</text>
</comment>
<dbReference type="AlphaFoldDB" id="I4END3"/>
<organism evidence="2 3">
    <name type="scientific">Nitrolancea hollandica Lb</name>
    <dbReference type="NCBI Taxonomy" id="1129897"/>
    <lineage>
        <taxon>Bacteria</taxon>
        <taxon>Pseudomonadati</taxon>
        <taxon>Thermomicrobiota</taxon>
        <taxon>Thermomicrobia</taxon>
        <taxon>Sphaerobacterales</taxon>
        <taxon>Sphaerobacterineae</taxon>
        <taxon>Sphaerobacteraceae</taxon>
        <taxon>Nitrolancea</taxon>
    </lineage>
</organism>
<dbReference type="Proteomes" id="UP000004221">
    <property type="component" value="Unassembled WGS sequence"/>
</dbReference>
<evidence type="ECO:0000313" key="3">
    <source>
        <dbReference type="Proteomes" id="UP000004221"/>
    </source>
</evidence>
<keyword evidence="1" id="KW-0472">Membrane</keyword>
<dbReference type="RefSeq" id="WP_008481880.1">
    <property type="nucleotide sequence ID" value="NZ_CAGS01000722.1"/>
</dbReference>
<gene>
    <name evidence="2" type="ORF">NITHO_860002</name>
</gene>
<protein>
    <submittedName>
        <fullName evidence="2">Uncharacterized protein</fullName>
    </submittedName>
</protein>
<feature type="transmembrane region" description="Helical" evidence="1">
    <location>
        <begin position="39"/>
        <end position="64"/>
    </location>
</feature>
<accession>I4END3</accession>
<evidence type="ECO:0000256" key="1">
    <source>
        <dbReference type="SAM" id="Phobius"/>
    </source>
</evidence>
<proteinExistence type="predicted"/>
<name>I4END3_9BACT</name>
<feature type="transmembrane region" description="Helical" evidence="1">
    <location>
        <begin position="103"/>
        <end position="123"/>
    </location>
</feature>
<feature type="transmembrane region" description="Helical" evidence="1">
    <location>
        <begin position="76"/>
        <end position="97"/>
    </location>
</feature>
<evidence type="ECO:0000313" key="2">
    <source>
        <dbReference type="EMBL" id="CCF86196.1"/>
    </source>
</evidence>
<keyword evidence="1" id="KW-0812">Transmembrane</keyword>
<feature type="transmembrane region" description="Helical" evidence="1">
    <location>
        <begin position="12"/>
        <end position="33"/>
    </location>
</feature>
<keyword evidence="1" id="KW-1133">Transmembrane helix</keyword>
<sequence>MAQPSPPGRLVTLALAGSLLMFAGWIFAIVPSFEHLQNIALVVGIAIVGFGLVLIPSGLDFFWFPGRSGQKRGIGVLLVSVLPAAILFLLTVIILPIGAAIRLVALVAEFVGMAIYSRSWWVFTRERGR</sequence>